<reference evidence="5 6" key="1">
    <citation type="journal article" date="2012" name="Stand. Genomic Sci.">
        <title>Complete genome sequence of Terriglobus saanensis type strain SP1PR4(T), an Acidobacteria from tundra soil.</title>
        <authorList>
            <person name="Rawat S.R."/>
            <person name="Mannisto M.K."/>
            <person name="Starovoytov V."/>
            <person name="Goodwin L."/>
            <person name="Nolan M."/>
            <person name="Hauser L."/>
            <person name="Land M."/>
            <person name="Davenport K.W."/>
            <person name="Woyke T."/>
            <person name="Haggblom M.M."/>
        </authorList>
    </citation>
    <scope>NUCLEOTIDE SEQUENCE</scope>
    <source>
        <strain evidence="6">ATCC BAA-1853 / DSM 23119 / SP1PR4</strain>
    </source>
</reference>
<dbReference type="PANTHER" id="PTHR33204:SF39">
    <property type="entry name" value="TRANSCRIPTIONAL REGULATORY PROTEIN"/>
    <property type="match status" value="1"/>
</dbReference>
<dbReference type="InterPro" id="IPR002577">
    <property type="entry name" value="HTH_HxlR"/>
</dbReference>
<dbReference type="HOGENOM" id="CLU_111585_2_1_0"/>
<accession>E8V4L6</accession>
<feature type="domain" description="HTH hxlR-type" evidence="4">
    <location>
        <begin position="10"/>
        <end position="114"/>
    </location>
</feature>
<dbReference type="KEGG" id="tsa:AciPR4_4092"/>
<dbReference type="GO" id="GO:0003677">
    <property type="term" value="F:DNA binding"/>
    <property type="evidence" value="ECO:0007669"/>
    <property type="project" value="UniProtKB-KW"/>
</dbReference>
<dbReference type="InterPro" id="IPR036388">
    <property type="entry name" value="WH-like_DNA-bd_sf"/>
</dbReference>
<evidence type="ECO:0000256" key="2">
    <source>
        <dbReference type="ARBA" id="ARBA00023125"/>
    </source>
</evidence>
<dbReference type="Proteomes" id="UP000006844">
    <property type="component" value="Chromosome"/>
</dbReference>
<gene>
    <name evidence="5" type="ordered locus">AciPR4_4092</name>
</gene>
<keyword evidence="6" id="KW-1185">Reference proteome</keyword>
<keyword evidence="2" id="KW-0238">DNA-binding</keyword>
<sequence length="135" mass="15011">MATKTYPETTPEVDALVAEVIARVADRWTMEVLEALTQGGTMRFTRIGEAIPGVSQKMLTQTLRQMERDGLVIRTVHPVIPPHVDYELTQLGFELSEAFCGVWMWAEKNCKVVAKARAKFDARPKVGVAVVKALP</sequence>
<dbReference type="AlphaFoldDB" id="E8V4L6"/>
<dbReference type="OrthoDB" id="9791143at2"/>
<evidence type="ECO:0000259" key="4">
    <source>
        <dbReference type="PROSITE" id="PS51118"/>
    </source>
</evidence>
<keyword evidence="3" id="KW-0804">Transcription</keyword>
<proteinExistence type="predicted"/>
<dbReference type="InterPro" id="IPR036390">
    <property type="entry name" value="WH_DNA-bd_sf"/>
</dbReference>
<dbReference type="STRING" id="401053.AciPR4_4092"/>
<dbReference type="PANTHER" id="PTHR33204">
    <property type="entry name" value="TRANSCRIPTIONAL REGULATOR, MARR FAMILY"/>
    <property type="match status" value="1"/>
</dbReference>
<dbReference type="RefSeq" id="WP_013570570.1">
    <property type="nucleotide sequence ID" value="NC_014963.1"/>
</dbReference>
<dbReference type="EMBL" id="CP002467">
    <property type="protein sequence ID" value="ADV84840.1"/>
    <property type="molecule type" value="Genomic_DNA"/>
</dbReference>
<protein>
    <submittedName>
        <fullName evidence="5">Transcriptional regulator, HxlR family</fullName>
    </submittedName>
</protein>
<evidence type="ECO:0000313" key="5">
    <source>
        <dbReference type="EMBL" id="ADV84840.1"/>
    </source>
</evidence>
<dbReference type="Gene3D" id="1.10.10.10">
    <property type="entry name" value="Winged helix-like DNA-binding domain superfamily/Winged helix DNA-binding domain"/>
    <property type="match status" value="1"/>
</dbReference>
<evidence type="ECO:0000313" key="6">
    <source>
        <dbReference type="Proteomes" id="UP000006844"/>
    </source>
</evidence>
<evidence type="ECO:0000256" key="1">
    <source>
        <dbReference type="ARBA" id="ARBA00023015"/>
    </source>
</evidence>
<evidence type="ECO:0000256" key="3">
    <source>
        <dbReference type="ARBA" id="ARBA00023163"/>
    </source>
</evidence>
<keyword evidence="1" id="KW-0805">Transcription regulation</keyword>
<dbReference type="Pfam" id="PF01638">
    <property type="entry name" value="HxlR"/>
    <property type="match status" value="1"/>
</dbReference>
<dbReference type="SUPFAM" id="SSF46785">
    <property type="entry name" value="Winged helix' DNA-binding domain"/>
    <property type="match status" value="1"/>
</dbReference>
<dbReference type="eggNOG" id="COG1733">
    <property type="taxonomic scope" value="Bacteria"/>
</dbReference>
<dbReference type="PROSITE" id="PS51118">
    <property type="entry name" value="HTH_HXLR"/>
    <property type="match status" value="1"/>
</dbReference>
<name>E8V4L6_TERSS</name>
<organism evidence="5 6">
    <name type="scientific">Terriglobus saanensis (strain ATCC BAA-1853 / DSM 23119 / SP1PR4)</name>
    <dbReference type="NCBI Taxonomy" id="401053"/>
    <lineage>
        <taxon>Bacteria</taxon>
        <taxon>Pseudomonadati</taxon>
        <taxon>Acidobacteriota</taxon>
        <taxon>Terriglobia</taxon>
        <taxon>Terriglobales</taxon>
        <taxon>Acidobacteriaceae</taxon>
        <taxon>Terriglobus</taxon>
    </lineage>
</organism>